<dbReference type="Proteomes" id="UP000541558">
    <property type="component" value="Unassembled WGS sequence"/>
</dbReference>
<dbReference type="PROSITE" id="PS50103">
    <property type="entry name" value="ZF_C3H1"/>
    <property type="match status" value="4"/>
</dbReference>
<dbReference type="InterPro" id="IPR041367">
    <property type="entry name" value="Znf-CCCH_4"/>
</dbReference>
<keyword evidence="3 4" id="KW-0862">Zinc</keyword>
<dbReference type="SUPFAM" id="SSF52540">
    <property type="entry name" value="P-loop containing nucleoside triphosphate hydrolases"/>
    <property type="match status" value="1"/>
</dbReference>
<dbReference type="SUPFAM" id="SSF90229">
    <property type="entry name" value="CCCH zinc finger"/>
    <property type="match status" value="2"/>
</dbReference>
<dbReference type="GO" id="GO:0031380">
    <property type="term" value="C:nuclear RNA-directed RNA polymerase complex"/>
    <property type="evidence" value="ECO:0007669"/>
    <property type="project" value="TreeGrafter"/>
</dbReference>
<reference evidence="7 8" key="1">
    <citation type="journal article" date="2020" name="ISME J.">
        <title>Uncovering the hidden diversity of litter-decomposition mechanisms in mushroom-forming fungi.</title>
        <authorList>
            <person name="Floudas D."/>
            <person name="Bentzer J."/>
            <person name="Ahren D."/>
            <person name="Johansson T."/>
            <person name="Persson P."/>
            <person name="Tunlid A."/>
        </authorList>
    </citation>
    <scope>NUCLEOTIDE SEQUENCE [LARGE SCALE GENOMIC DNA]</scope>
    <source>
        <strain evidence="7 8">CBS 175.51</strain>
    </source>
</reference>
<dbReference type="Gene3D" id="4.10.1000.10">
    <property type="entry name" value="Zinc finger, CCCH-type"/>
    <property type="match status" value="2"/>
</dbReference>
<keyword evidence="8" id="KW-1185">Reference proteome</keyword>
<dbReference type="Pfam" id="PF13086">
    <property type="entry name" value="AAA_11"/>
    <property type="match status" value="2"/>
</dbReference>
<evidence type="ECO:0000256" key="3">
    <source>
        <dbReference type="ARBA" id="ARBA00022833"/>
    </source>
</evidence>
<dbReference type="InterPro" id="IPR036855">
    <property type="entry name" value="Znf_CCCH_sf"/>
</dbReference>
<feature type="zinc finger region" description="C3H1-type" evidence="4">
    <location>
        <begin position="158"/>
        <end position="186"/>
    </location>
</feature>
<feature type="domain" description="C3H1-type" evidence="6">
    <location>
        <begin position="98"/>
        <end position="126"/>
    </location>
</feature>
<keyword evidence="2 4" id="KW-0863">Zinc-finger</keyword>
<dbReference type="Pfam" id="PF18044">
    <property type="entry name" value="zf-CCCH_4"/>
    <property type="match status" value="1"/>
</dbReference>
<keyword evidence="1 4" id="KW-0479">Metal-binding</keyword>
<evidence type="ECO:0000313" key="7">
    <source>
        <dbReference type="EMBL" id="KAF5326323.1"/>
    </source>
</evidence>
<dbReference type="PANTHER" id="PTHR10887">
    <property type="entry name" value="DNA2/NAM7 HELICASE FAMILY"/>
    <property type="match status" value="1"/>
</dbReference>
<comment type="caution">
    <text evidence="7">The sequence shown here is derived from an EMBL/GenBank/DDBJ whole genome shotgun (WGS) entry which is preliminary data.</text>
</comment>
<dbReference type="Gene3D" id="3.40.50.300">
    <property type="entry name" value="P-loop containing nucleotide triphosphate hydrolases"/>
    <property type="match status" value="3"/>
</dbReference>
<dbReference type="InterPro" id="IPR027417">
    <property type="entry name" value="P-loop_NTPase"/>
</dbReference>
<dbReference type="GO" id="GO:0031048">
    <property type="term" value="P:regulatory ncRNA-mediated heterochromatin formation"/>
    <property type="evidence" value="ECO:0007669"/>
    <property type="project" value="TreeGrafter"/>
</dbReference>
<organism evidence="7 8">
    <name type="scientific">Ephemerocybe angulata</name>
    <dbReference type="NCBI Taxonomy" id="980116"/>
    <lineage>
        <taxon>Eukaryota</taxon>
        <taxon>Fungi</taxon>
        <taxon>Dikarya</taxon>
        <taxon>Basidiomycota</taxon>
        <taxon>Agaricomycotina</taxon>
        <taxon>Agaricomycetes</taxon>
        <taxon>Agaricomycetidae</taxon>
        <taxon>Agaricales</taxon>
        <taxon>Agaricineae</taxon>
        <taxon>Psathyrellaceae</taxon>
        <taxon>Ephemerocybe</taxon>
    </lineage>
</organism>
<feature type="region of interest" description="Disordered" evidence="5">
    <location>
        <begin position="30"/>
        <end position="49"/>
    </location>
</feature>
<evidence type="ECO:0000256" key="4">
    <source>
        <dbReference type="PROSITE-ProRule" id="PRU00723"/>
    </source>
</evidence>
<feature type="region of interest" description="Disordered" evidence="5">
    <location>
        <begin position="1096"/>
        <end position="1115"/>
    </location>
</feature>
<sequence length="1686" mass="188797">MSQTNRGPCHFYATPSGCWRGTSCHFTHDVQSPSNRNPFSSTSSTRSYHDNRSRTCTFWLSKDGCRFGDTCKFSHPEASISPTTTATWRTSPVPQRSNTKPPTCRFWLMNGWCRDDDVCRFSHERDASTTVATRSTTSFQDSPTPATWRTSPVHQRTNTKPPTCRFWLLQGWCRDDDVCRFSHERDASITVATPNTISPVPLLDSQGIATLDVTNSDIFRSLSEKPLTSSEITNIMKPFLFDNFRFHNTFKVYAFWVPFQSAHRSNSNWSDEDGQVLLNTVAKGNGLLRIGDIIRWPDVSLEAGLDRETLSFQRGYYPLLSMLSSDFVLKSTRNHLVHSLYFGVLDNLECFAENVEGCVELALAVGSFKDPDGRKTEEGISGFQVFHSLAVVLFECLNRFKNAIATYPRLGPLVKYLVQWIETWAKDVSSTPPAFVDPMFAATSPEARNFTITHLRENAQRLLAITEREQKKISRVEERRTVPSSLQFTNQGVASALSILYKDEGPGALRRAGPRHDNDHEDIHDIRIAPTEQELICSHAPYLPANFFEAPHHGPRESVERLLDIQYRLLREEGSAPLRTSIQLVRNDILNHLNGESTQLSGLINRGGGKYRGNVSHEESVMFNVYTNVAFLGLCPDRRGISAKVSFDTPPGRARAESAASRTEFWESIGGKRLMQGGLVALVWEERGEVGIHLGILATRVSEVTEFVATNAESVIARIVFFDVSVQLRILQCLRKDGPVSSGIKILVESPVMYEAIRPFLEALCVEPETLPFSTHLVHRPPGFFEANHVLPPKYARMPGFEYQLSHLFPREKNVLDMKLSPMDPESVSNAREALRRNSRLDPSQADAVIATLTREVALIQGPPGTGKSFVGIELIRILIDAGLPILMLAFTNHALDHMLRGILDADITDDIVRLGGRCTDPRVFPFSIDKLEQNEDALDTTLRSHYRDLKESEKEIETFVAEFLQNDATPEAIDRYLAIHYPEHYEHLRTPPDWVEALYSNLVGGGRWVLAKPGGRTEVEEISRYSFWLQGHDIGFLSAPKYPKPLHKGKTTNAEKVSQPVNRYDVLSSEGGALEEEDDEQDCDGFEKILQSADAWPQDPSPIEPEGNDRASVDTALKPGIRSGKALQNSIDDSAQPKSNVERFLLKMGIRNVPGIPSSNRKLELLVEEGVVWTMSLTERKALHDFWGKAVLQDMLFTHEEKYEELRYRNQEAQEIYNECKDDIKRRLLRKADIVGCTTTGAAKLSSLLKSISPRVLLVEEAGQVLEAHILGTLVQSVEHLILIGDPLQLRPTLNNYSLSMDSTKGRKLFRFDMSLMERLSSSGFPMSQIDVQRRMRPEISNLIRHTLYPNLTDNDFVKNYPNVRGFAKNVFFLDHEHPENDGSAEDTSSKFNTYEVDMICDIVIYLLRQGCYSQEGDIVVLCAYLGQLAKVRDALRGLVTVVIDERDQTELADCDEKQVKFSPTSQVNRVGVATRVLLRTVDNFQGEEARIVILSLVRNAGPIDQAGIQGGLKRTIGFLRSDNRTNVSLSRAKEGLFILGNKAQLTAKSPMWKGVLEELESNGCIGKALPISCHRHPEILQHVSQPGHLHLISPDGGCLQSCDTRLKCGHVCPSKTTQTTLGFNASKNAARFVLDTTLASGIATRNAGSADTRYPKSSFPVATVHPSSSATNWMLWKLCIVLSV</sequence>
<feature type="compositionally biased region" description="Polar residues" evidence="5">
    <location>
        <begin position="139"/>
        <end position="156"/>
    </location>
</feature>
<proteinExistence type="predicted"/>
<dbReference type="OrthoDB" id="2423195at2759"/>
<dbReference type="InterPro" id="IPR041679">
    <property type="entry name" value="DNA2/NAM7-like_C"/>
</dbReference>
<dbReference type="InterPro" id="IPR045055">
    <property type="entry name" value="DNA2/NAM7-like"/>
</dbReference>
<dbReference type="InterPro" id="IPR047187">
    <property type="entry name" value="SF1_C_Upf1"/>
</dbReference>
<feature type="region of interest" description="Disordered" evidence="5">
    <location>
        <begin position="132"/>
        <end position="156"/>
    </location>
</feature>
<feature type="domain" description="C3H1-type" evidence="6">
    <location>
        <begin position="3"/>
        <end position="31"/>
    </location>
</feature>
<evidence type="ECO:0000313" key="8">
    <source>
        <dbReference type="Proteomes" id="UP000541558"/>
    </source>
</evidence>
<feature type="domain" description="C3H1-type" evidence="6">
    <location>
        <begin position="158"/>
        <end position="186"/>
    </location>
</feature>
<evidence type="ECO:0000256" key="5">
    <source>
        <dbReference type="SAM" id="MobiDB-lite"/>
    </source>
</evidence>
<dbReference type="EMBL" id="JAACJK010000163">
    <property type="protein sequence ID" value="KAF5326323.1"/>
    <property type="molecule type" value="Genomic_DNA"/>
</dbReference>
<dbReference type="PANTHER" id="PTHR10887:SF445">
    <property type="entry name" value="NFX1-TYPE ZINC FINGER-CONTAINING PROTEIN 1"/>
    <property type="match status" value="1"/>
</dbReference>
<dbReference type="InterPro" id="IPR041677">
    <property type="entry name" value="DNA2/NAM7_AAA_11"/>
</dbReference>
<dbReference type="SMART" id="SM00356">
    <property type="entry name" value="ZnF_C3H1"/>
    <property type="match status" value="4"/>
</dbReference>
<dbReference type="CDD" id="cd18808">
    <property type="entry name" value="SF1_C_Upf1"/>
    <property type="match status" value="1"/>
</dbReference>
<evidence type="ECO:0000256" key="1">
    <source>
        <dbReference type="ARBA" id="ARBA00022723"/>
    </source>
</evidence>
<evidence type="ECO:0000256" key="2">
    <source>
        <dbReference type="ARBA" id="ARBA00022771"/>
    </source>
</evidence>
<feature type="zinc finger region" description="C3H1-type" evidence="4">
    <location>
        <begin position="3"/>
        <end position="31"/>
    </location>
</feature>
<feature type="zinc finger region" description="C3H1-type" evidence="4">
    <location>
        <begin position="98"/>
        <end position="126"/>
    </location>
</feature>
<evidence type="ECO:0000259" key="6">
    <source>
        <dbReference type="PROSITE" id="PS50103"/>
    </source>
</evidence>
<dbReference type="Pfam" id="PF13087">
    <property type="entry name" value="AAA_12"/>
    <property type="match status" value="1"/>
</dbReference>
<dbReference type="InterPro" id="IPR000571">
    <property type="entry name" value="Znf_CCCH"/>
</dbReference>
<dbReference type="GO" id="GO:0008270">
    <property type="term" value="F:zinc ion binding"/>
    <property type="evidence" value="ECO:0007669"/>
    <property type="project" value="UniProtKB-KW"/>
</dbReference>
<feature type="domain" description="C3H1-type" evidence="6">
    <location>
        <begin position="50"/>
        <end position="78"/>
    </location>
</feature>
<feature type="zinc finger region" description="C3H1-type" evidence="4">
    <location>
        <begin position="50"/>
        <end position="78"/>
    </location>
</feature>
<accession>A0A8H5F7R9</accession>
<gene>
    <name evidence="7" type="ORF">D9611_000025</name>
</gene>
<feature type="compositionally biased region" description="Polar residues" evidence="5">
    <location>
        <begin position="30"/>
        <end position="46"/>
    </location>
</feature>
<dbReference type="GO" id="GO:0004386">
    <property type="term" value="F:helicase activity"/>
    <property type="evidence" value="ECO:0007669"/>
    <property type="project" value="InterPro"/>
</dbReference>
<name>A0A8H5F7R9_9AGAR</name>
<protein>
    <recommendedName>
        <fullName evidence="6">C3H1-type domain-containing protein</fullName>
    </recommendedName>
</protein>